<dbReference type="PRINTS" id="PR00359">
    <property type="entry name" value="BP450"/>
</dbReference>
<dbReference type="InterPro" id="IPR001128">
    <property type="entry name" value="Cyt_P450"/>
</dbReference>
<protein>
    <submittedName>
        <fullName evidence="4">Cytochrome P450</fullName>
    </submittedName>
</protein>
<dbReference type="PANTHER" id="PTHR46696:SF1">
    <property type="entry name" value="CYTOCHROME P450 YJIB-RELATED"/>
    <property type="match status" value="1"/>
</dbReference>
<evidence type="ECO:0000256" key="1">
    <source>
        <dbReference type="ARBA" id="ARBA00010617"/>
    </source>
</evidence>
<reference evidence="4 5" key="1">
    <citation type="submission" date="2020-02" db="EMBL/GenBank/DDBJ databases">
        <title>Whole-genome analyses of novel actinobacteria.</title>
        <authorList>
            <person name="Sahin N."/>
            <person name="Tokatli A."/>
        </authorList>
    </citation>
    <scope>NUCLEOTIDE SEQUENCE [LARGE SCALE GENOMIC DNA]</scope>
    <source>
        <strain evidence="4 5">YC419</strain>
    </source>
</reference>
<proteinExistence type="inferred from homology"/>
<evidence type="ECO:0000313" key="5">
    <source>
        <dbReference type="Proteomes" id="UP001518140"/>
    </source>
</evidence>
<dbReference type="PROSITE" id="PS00086">
    <property type="entry name" value="CYTOCHROME_P450"/>
    <property type="match status" value="1"/>
</dbReference>
<dbReference type="InterPro" id="IPR036396">
    <property type="entry name" value="Cyt_P450_sf"/>
</dbReference>
<organism evidence="4 5">
    <name type="scientific">Streptomyces ureilyticus</name>
    <dbReference type="NCBI Taxonomy" id="1775131"/>
    <lineage>
        <taxon>Bacteria</taxon>
        <taxon>Bacillati</taxon>
        <taxon>Actinomycetota</taxon>
        <taxon>Actinomycetes</taxon>
        <taxon>Kitasatosporales</taxon>
        <taxon>Streptomycetaceae</taxon>
        <taxon>Streptomyces</taxon>
    </lineage>
</organism>
<gene>
    <name evidence="4" type="ORF">G6048_13215</name>
</gene>
<evidence type="ECO:0000256" key="3">
    <source>
        <dbReference type="SAM" id="MobiDB-lite"/>
    </source>
</evidence>
<keyword evidence="2" id="KW-0479">Metal-binding</keyword>
<accession>A0ABX0DT75</accession>
<keyword evidence="2" id="KW-0349">Heme</keyword>
<dbReference type="RefSeq" id="WP_165339697.1">
    <property type="nucleotide sequence ID" value="NZ_JAAKZX010000032.1"/>
</dbReference>
<dbReference type="EMBL" id="JAAKZX010000032">
    <property type="protein sequence ID" value="NGO43084.1"/>
    <property type="molecule type" value="Genomic_DNA"/>
</dbReference>
<evidence type="ECO:0000313" key="4">
    <source>
        <dbReference type="EMBL" id="NGO43084.1"/>
    </source>
</evidence>
<dbReference type="Proteomes" id="UP001518140">
    <property type="component" value="Unassembled WGS sequence"/>
</dbReference>
<sequence>MATEADLGSGPVTKPDPEQTEGYGRFLRNQVFTSNPPLHQPYRNLLVRQLLPRNILRFAPAAARLAQELVEECAGRDRTDFSREFAGRFVTRFWAEQLGLSSDQAAHVQHLMEQMSLTFLLTRTPEQSQRLFSAAATYMDVVGEAVRKAWSDGGNALLDDMAAELTTIDMEGKPEDIGSLVASNFFDGFHTIGVAIENVVFRILSDGTALEQVRADPALVTSAFYEGTRLESPLMLSQRLTLQDVEYNGVSVPAGTPVLMMWAAANRDPEVFDDPDSYRLTRQIQHGATFGGGVHLCPGRNVARMLTEIAVTALTAPDVDIALVGDDHEWAAHSLMRQLTALPVTIRRVHR</sequence>
<dbReference type="InterPro" id="IPR002397">
    <property type="entry name" value="Cyt_P450_B"/>
</dbReference>
<comment type="similarity">
    <text evidence="1 2">Belongs to the cytochrome P450 family.</text>
</comment>
<feature type="region of interest" description="Disordered" evidence="3">
    <location>
        <begin position="1"/>
        <end position="21"/>
    </location>
</feature>
<dbReference type="SUPFAM" id="SSF48264">
    <property type="entry name" value="Cytochrome P450"/>
    <property type="match status" value="1"/>
</dbReference>
<dbReference type="Pfam" id="PF00067">
    <property type="entry name" value="p450"/>
    <property type="match status" value="1"/>
</dbReference>
<comment type="caution">
    <text evidence="4">The sequence shown here is derived from an EMBL/GenBank/DDBJ whole genome shotgun (WGS) entry which is preliminary data.</text>
</comment>
<keyword evidence="2" id="KW-0503">Monooxygenase</keyword>
<dbReference type="InterPro" id="IPR017972">
    <property type="entry name" value="Cyt_P450_CS"/>
</dbReference>
<keyword evidence="2" id="KW-0560">Oxidoreductase</keyword>
<keyword evidence="5" id="KW-1185">Reference proteome</keyword>
<dbReference type="Gene3D" id="1.10.630.10">
    <property type="entry name" value="Cytochrome P450"/>
    <property type="match status" value="1"/>
</dbReference>
<name>A0ABX0DT75_9ACTN</name>
<dbReference type="PANTHER" id="PTHR46696">
    <property type="entry name" value="P450, PUTATIVE (EUROFUNG)-RELATED"/>
    <property type="match status" value="1"/>
</dbReference>
<keyword evidence="2" id="KW-0408">Iron</keyword>
<evidence type="ECO:0000256" key="2">
    <source>
        <dbReference type="RuleBase" id="RU000461"/>
    </source>
</evidence>